<feature type="domain" description="ATP-grasp" evidence="19">
    <location>
        <begin position="109"/>
        <end position="316"/>
    </location>
</feature>
<dbReference type="GO" id="GO:0005524">
    <property type="term" value="F:ATP binding"/>
    <property type="evidence" value="ECO:0007669"/>
    <property type="project" value="UniProtKB-UniRule"/>
</dbReference>
<dbReference type="InterPro" id="IPR020559">
    <property type="entry name" value="PRibGlycinamide_synth_CS"/>
</dbReference>
<keyword evidence="8 18" id="KW-0547">Nucleotide-binding</keyword>
<comment type="pathway">
    <text evidence="3 17">Purine metabolism; IMP biosynthesis via de novo pathway; N(1)-(5-phospho-D-ribosyl)glycinamide from 5-phospho-alpha-D-ribose 1-diphosphate: step 2/2.</text>
</comment>
<comment type="cofactor">
    <cofactor evidence="2">
        <name>Mg(2+)</name>
        <dbReference type="ChEBI" id="CHEBI:18420"/>
    </cofactor>
</comment>
<dbReference type="GO" id="GO:0006189">
    <property type="term" value="P:'de novo' IMP biosynthetic process"/>
    <property type="evidence" value="ECO:0007669"/>
    <property type="project" value="UniProtKB-UniRule"/>
</dbReference>
<keyword evidence="6 17" id="KW-0436">Ligase</keyword>
<keyword evidence="10 18" id="KW-0067">ATP-binding</keyword>
<dbReference type="Pfam" id="PF01071">
    <property type="entry name" value="GARS_A"/>
    <property type="match status" value="1"/>
</dbReference>
<evidence type="ECO:0000313" key="21">
    <source>
        <dbReference type="Proteomes" id="UP000232060"/>
    </source>
</evidence>
<reference evidence="20 21" key="1">
    <citation type="submission" date="2017-11" db="EMBL/GenBank/DDBJ databases">
        <title>Draft genome sequence of environmental isolate Aeromonas lusitania sp. nov. MDC 2473.</title>
        <authorList>
            <person name="Colston S.M."/>
            <person name="Navarro A."/>
            <person name="Martinez-Murcia A.J."/>
            <person name="Graf J."/>
        </authorList>
    </citation>
    <scope>NUCLEOTIDE SEQUENCE [LARGE SCALE GENOMIC DNA]</scope>
    <source>
        <strain evidence="20 21">MDC 2473</strain>
    </source>
</reference>
<dbReference type="InterPro" id="IPR011761">
    <property type="entry name" value="ATP-grasp"/>
</dbReference>
<dbReference type="HAMAP" id="MF_00138">
    <property type="entry name" value="GARS"/>
    <property type="match status" value="1"/>
</dbReference>
<dbReference type="Gene3D" id="3.90.600.10">
    <property type="entry name" value="Phosphoribosylglycinamide synthetase, C-terminal domain"/>
    <property type="match status" value="1"/>
</dbReference>
<evidence type="ECO:0000256" key="5">
    <source>
        <dbReference type="ARBA" id="ARBA00020605"/>
    </source>
</evidence>
<dbReference type="InterPro" id="IPR020562">
    <property type="entry name" value="PRibGlycinamide_synth_N"/>
</dbReference>
<dbReference type="SUPFAM" id="SSF51246">
    <property type="entry name" value="Rudiment single hybrid motif"/>
    <property type="match status" value="1"/>
</dbReference>
<gene>
    <name evidence="17" type="primary">purD</name>
    <name evidence="20" type="ORF">CUC44_19250</name>
</gene>
<evidence type="ECO:0000313" key="20">
    <source>
        <dbReference type="EMBL" id="PJC91477.1"/>
    </source>
</evidence>
<dbReference type="Proteomes" id="UP000232060">
    <property type="component" value="Unassembled WGS sequence"/>
</dbReference>
<dbReference type="SUPFAM" id="SSF52440">
    <property type="entry name" value="PreATP-grasp domain"/>
    <property type="match status" value="1"/>
</dbReference>
<dbReference type="FunFam" id="3.30.1490.20:FF:000006">
    <property type="entry name" value="phosphoribosylamine--glycine ligase, chloroplastic-like"/>
    <property type="match status" value="1"/>
</dbReference>
<dbReference type="UniPathway" id="UPA00074">
    <property type="reaction ID" value="UER00125"/>
</dbReference>
<dbReference type="OrthoDB" id="9807240at2"/>
<dbReference type="Gene3D" id="3.30.470.20">
    <property type="entry name" value="ATP-grasp fold, B domain"/>
    <property type="match status" value="1"/>
</dbReference>
<comment type="cofactor">
    <cofactor evidence="1">
        <name>Mn(2+)</name>
        <dbReference type="ChEBI" id="CHEBI:29035"/>
    </cofactor>
</comment>
<evidence type="ECO:0000256" key="12">
    <source>
        <dbReference type="ARBA" id="ARBA00023211"/>
    </source>
</evidence>
<organism evidence="20 21">
    <name type="scientific">Aeromonas lusitana</name>
    <dbReference type="NCBI Taxonomy" id="931529"/>
    <lineage>
        <taxon>Bacteria</taxon>
        <taxon>Pseudomonadati</taxon>
        <taxon>Pseudomonadota</taxon>
        <taxon>Gammaproteobacteria</taxon>
        <taxon>Aeromonadales</taxon>
        <taxon>Aeromonadaceae</taxon>
        <taxon>Aeromonas</taxon>
    </lineage>
</organism>
<dbReference type="Pfam" id="PF02843">
    <property type="entry name" value="GARS_C"/>
    <property type="match status" value="1"/>
</dbReference>
<dbReference type="InterPro" id="IPR016185">
    <property type="entry name" value="PreATP-grasp_dom_sf"/>
</dbReference>
<dbReference type="InterPro" id="IPR037123">
    <property type="entry name" value="PRibGlycinamide_synth_C_sf"/>
</dbReference>
<dbReference type="GO" id="GO:0004637">
    <property type="term" value="F:phosphoribosylamine-glycine ligase activity"/>
    <property type="evidence" value="ECO:0007669"/>
    <property type="project" value="UniProtKB-UniRule"/>
</dbReference>
<protein>
    <recommendedName>
        <fullName evidence="5 17">Phosphoribosylamine--glycine ligase</fullName>
        <ecNumber evidence="4 17">6.3.4.13</ecNumber>
    </recommendedName>
    <alternativeName>
        <fullName evidence="16 17">GARS</fullName>
    </alternativeName>
    <alternativeName>
        <fullName evidence="14 17">Glycinamide ribonucleotide synthetase</fullName>
    </alternativeName>
    <alternativeName>
        <fullName evidence="15 17">Phosphoribosylglycinamide synthetase</fullName>
    </alternativeName>
</protein>
<comment type="caution">
    <text evidence="20">The sequence shown here is derived from an EMBL/GenBank/DDBJ whole genome shotgun (WGS) entry which is preliminary data.</text>
</comment>
<dbReference type="FunFam" id="3.30.470.20:FF:000031">
    <property type="entry name" value="Phosphoribosylamine--glycine ligase"/>
    <property type="match status" value="1"/>
</dbReference>
<evidence type="ECO:0000256" key="14">
    <source>
        <dbReference type="ARBA" id="ARBA00042242"/>
    </source>
</evidence>
<dbReference type="SUPFAM" id="SSF56059">
    <property type="entry name" value="Glutathione synthetase ATP-binding domain-like"/>
    <property type="match status" value="1"/>
</dbReference>
<dbReference type="Gene3D" id="3.30.1490.20">
    <property type="entry name" value="ATP-grasp fold, A domain"/>
    <property type="match status" value="1"/>
</dbReference>
<dbReference type="GO" id="GO:0009113">
    <property type="term" value="P:purine nucleobase biosynthetic process"/>
    <property type="evidence" value="ECO:0007669"/>
    <property type="project" value="InterPro"/>
</dbReference>
<dbReference type="InterPro" id="IPR011054">
    <property type="entry name" value="Rudment_hybrid_motif"/>
</dbReference>
<sequence>MKVLIIGNGGREHALAWKAKQSPLVTRVFVAPGNAGTAHEGSIENVAIEPTDIQALLAFAKEQKIGLTIVGPEAPLVKGVVDAFRAEGLAIFGPTAASAQLEGSKAFAKDFLARHAIPTAEYQNFTEVAPALAYLREKGAPIVIKADGLAAGKGVIVAMTLEEAEEAVQDMLSGNAFGDAGARVVIEEFLGGEEASFIVMVDGEHVLPMATSQDHKRVGDGDTGLNTGGMGAYSPAPVVTDAVHRRVMEQVIMPTVRGMAAEGNVYTGFLYAGLMIDEQGNPKVIEFNCRFGDPETQPIMLRMRSDLVELCLAACAGKLDQVEAIYDPRVAIGVVLAAGGYPGDYVQGKPISGLPVEEASGEKVFHAGSRLDGDTVVTAGGRVLCATALGHTVAEAQHRAYQLAARIQWDGVFYRKDIGWRAIEREQAQ</sequence>
<keyword evidence="9 17" id="KW-0658">Purine biosynthesis</keyword>
<evidence type="ECO:0000256" key="15">
    <source>
        <dbReference type="ARBA" id="ARBA00042864"/>
    </source>
</evidence>
<dbReference type="InterPro" id="IPR020560">
    <property type="entry name" value="PRibGlycinamide_synth_C-dom"/>
</dbReference>
<dbReference type="NCBIfam" id="TIGR00877">
    <property type="entry name" value="purD"/>
    <property type="match status" value="1"/>
</dbReference>
<comment type="catalytic activity">
    <reaction evidence="17">
        <text>5-phospho-beta-D-ribosylamine + glycine + ATP = N(1)-(5-phospho-beta-D-ribosyl)glycinamide + ADP + phosphate + H(+)</text>
        <dbReference type="Rhea" id="RHEA:17453"/>
        <dbReference type="ChEBI" id="CHEBI:15378"/>
        <dbReference type="ChEBI" id="CHEBI:30616"/>
        <dbReference type="ChEBI" id="CHEBI:43474"/>
        <dbReference type="ChEBI" id="CHEBI:57305"/>
        <dbReference type="ChEBI" id="CHEBI:58681"/>
        <dbReference type="ChEBI" id="CHEBI:143788"/>
        <dbReference type="ChEBI" id="CHEBI:456216"/>
        <dbReference type="EC" id="6.3.4.13"/>
    </reaction>
</comment>
<evidence type="ECO:0000256" key="7">
    <source>
        <dbReference type="ARBA" id="ARBA00022723"/>
    </source>
</evidence>
<dbReference type="InterPro" id="IPR000115">
    <property type="entry name" value="PRibGlycinamide_synth"/>
</dbReference>
<evidence type="ECO:0000256" key="11">
    <source>
        <dbReference type="ARBA" id="ARBA00022842"/>
    </source>
</evidence>
<dbReference type="InterPro" id="IPR020561">
    <property type="entry name" value="PRibGlycinamid_synth_ATP-grasp"/>
</dbReference>
<evidence type="ECO:0000256" key="10">
    <source>
        <dbReference type="ARBA" id="ARBA00022840"/>
    </source>
</evidence>
<evidence type="ECO:0000256" key="9">
    <source>
        <dbReference type="ARBA" id="ARBA00022755"/>
    </source>
</evidence>
<dbReference type="AlphaFoldDB" id="A0A2M8H4K1"/>
<evidence type="ECO:0000259" key="19">
    <source>
        <dbReference type="PROSITE" id="PS50975"/>
    </source>
</evidence>
<dbReference type="Gene3D" id="3.40.50.20">
    <property type="match status" value="1"/>
</dbReference>
<proteinExistence type="inferred from homology"/>
<evidence type="ECO:0000256" key="13">
    <source>
        <dbReference type="ARBA" id="ARBA00038345"/>
    </source>
</evidence>
<evidence type="ECO:0000256" key="4">
    <source>
        <dbReference type="ARBA" id="ARBA00013255"/>
    </source>
</evidence>
<dbReference type="InterPro" id="IPR013815">
    <property type="entry name" value="ATP_grasp_subdomain_1"/>
</dbReference>
<evidence type="ECO:0000256" key="2">
    <source>
        <dbReference type="ARBA" id="ARBA00001946"/>
    </source>
</evidence>
<evidence type="ECO:0000256" key="3">
    <source>
        <dbReference type="ARBA" id="ARBA00005174"/>
    </source>
</evidence>
<dbReference type="PANTHER" id="PTHR43472">
    <property type="entry name" value="PHOSPHORIBOSYLAMINE--GLYCINE LIGASE"/>
    <property type="match status" value="1"/>
</dbReference>
<dbReference type="FunFam" id="3.40.50.20:FF:000006">
    <property type="entry name" value="Phosphoribosylamine--glycine ligase, chloroplastic"/>
    <property type="match status" value="1"/>
</dbReference>
<dbReference type="GO" id="GO:0046872">
    <property type="term" value="F:metal ion binding"/>
    <property type="evidence" value="ECO:0007669"/>
    <property type="project" value="UniProtKB-KW"/>
</dbReference>
<keyword evidence="7" id="KW-0479">Metal-binding</keyword>
<dbReference type="SMART" id="SM01209">
    <property type="entry name" value="GARS_A"/>
    <property type="match status" value="1"/>
</dbReference>
<keyword evidence="12" id="KW-0464">Manganese</keyword>
<name>A0A2M8H4K1_9GAMM</name>
<keyword evidence="21" id="KW-1185">Reference proteome</keyword>
<evidence type="ECO:0000256" key="1">
    <source>
        <dbReference type="ARBA" id="ARBA00001936"/>
    </source>
</evidence>
<dbReference type="EMBL" id="PGCP01000041">
    <property type="protein sequence ID" value="PJC91477.1"/>
    <property type="molecule type" value="Genomic_DNA"/>
</dbReference>
<evidence type="ECO:0000256" key="18">
    <source>
        <dbReference type="PROSITE-ProRule" id="PRU00409"/>
    </source>
</evidence>
<comment type="similarity">
    <text evidence="13 17">Belongs to the GARS family.</text>
</comment>
<keyword evidence="11" id="KW-0460">Magnesium</keyword>
<dbReference type="RefSeq" id="WP_100861475.1">
    <property type="nucleotide sequence ID" value="NZ_PGCP01000041.1"/>
</dbReference>
<dbReference type="Pfam" id="PF02844">
    <property type="entry name" value="GARS_N"/>
    <property type="match status" value="1"/>
</dbReference>
<evidence type="ECO:0000256" key="17">
    <source>
        <dbReference type="HAMAP-Rule" id="MF_00138"/>
    </source>
</evidence>
<evidence type="ECO:0000256" key="16">
    <source>
        <dbReference type="ARBA" id="ARBA00079592"/>
    </source>
</evidence>
<evidence type="ECO:0000256" key="8">
    <source>
        <dbReference type="ARBA" id="ARBA00022741"/>
    </source>
</evidence>
<accession>A0A2M8H4K1</accession>
<dbReference type="PROSITE" id="PS50975">
    <property type="entry name" value="ATP_GRASP"/>
    <property type="match status" value="1"/>
</dbReference>
<dbReference type="PANTHER" id="PTHR43472:SF1">
    <property type="entry name" value="PHOSPHORIBOSYLAMINE--GLYCINE LIGASE, CHLOROPLASTIC"/>
    <property type="match status" value="1"/>
</dbReference>
<evidence type="ECO:0000256" key="6">
    <source>
        <dbReference type="ARBA" id="ARBA00022598"/>
    </source>
</evidence>
<dbReference type="PROSITE" id="PS00184">
    <property type="entry name" value="GARS"/>
    <property type="match status" value="1"/>
</dbReference>
<dbReference type="SMART" id="SM01210">
    <property type="entry name" value="GARS_C"/>
    <property type="match status" value="1"/>
</dbReference>
<dbReference type="EC" id="6.3.4.13" evidence="4 17"/>
<dbReference type="FunFam" id="3.90.600.10:FF:000001">
    <property type="entry name" value="Trifunctional purine biosynthetic protein adenosine-3"/>
    <property type="match status" value="1"/>
</dbReference>